<accession>A0A7G9RF85</accession>
<evidence type="ECO:0000256" key="1">
    <source>
        <dbReference type="SAM" id="MobiDB-lite"/>
    </source>
</evidence>
<dbReference type="InterPro" id="IPR038765">
    <property type="entry name" value="Papain-like_cys_pep_sf"/>
</dbReference>
<dbReference type="AlphaFoldDB" id="A0A7G9RF85"/>
<protein>
    <recommendedName>
        <fullName evidence="4">C40 family peptidase</fullName>
    </recommendedName>
</protein>
<dbReference type="SUPFAM" id="SSF54001">
    <property type="entry name" value="Cysteine proteinases"/>
    <property type="match status" value="1"/>
</dbReference>
<gene>
    <name evidence="2" type="ORF">H9L09_07940</name>
</gene>
<dbReference type="Proteomes" id="UP000515947">
    <property type="component" value="Chromosome"/>
</dbReference>
<dbReference type="EMBL" id="CP060713">
    <property type="protein sequence ID" value="QNN54260.1"/>
    <property type="molecule type" value="Genomic_DNA"/>
</dbReference>
<feature type="region of interest" description="Disordered" evidence="1">
    <location>
        <begin position="260"/>
        <end position="283"/>
    </location>
</feature>
<dbReference type="KEGG" id="nmes:H9L09_07940"/>
<dbReference type="RefSeq" id="WP_187580100.1">
    <property type="nucleotide sequence ID" value="NZ_CP060713.1"/>
</dbReference>
<feature type="compositionally biased region" description="Basic and acidic residues" evidence="1">
    <location>
        <begin position="274"/>
        <end position="283"/>
    </location>
</feature>
<reference evidence="2 3" key="1">
    <citation type="submission" date="2020-08" db="EMBL/GenBank/DDBJ databases">
        <title>Genome sequence of Nocardioides mesophilus KACC 16243T.</title>
        <authorList>
            <person name="Hyun D.-W."/>
            <person name="Bae J.-W."/>
        </authorList>
    </citation>
    <scope>NUCLEOTIDE SEQUENCE [LARGE SCALE GENOMIC DNA]</scope>
    <source>
        <strain evidence="2 3">KACC 16243</strain>
    </source>
</reference>
<proteinExistence type="predicted"/>
<evidence type="ECO:0000313" key="3">
    <source>
        <dbReference type="Proteomes" id="UP000515947"/>
    </source>
</evidence>
<keyword evidence="3" id="KW-1185">Reference proteome</keyword>
<evidence type="ECO:0008006" key="4">
    <source>
        <dbReference type="Google" id="ProtNLM"/>
    </source>
</evidence>
<organism evidence="2 3">
    <name type="scientific">Nocardioides mesophilus</name>
    <dbReference type="NCBI Taxonomy" id="433659"/>
    <lineage>
        <taxon>Bacteria</taxon>
        <taxon>Bacillati</taxon>
        <taxon>Actinomycetota</taxon>
        <taxon>Actinomycetes</taxon>
        <taxon>Propionibacteriales</taxon>
        <taxon>Nocardioidaceae</taxon>
        <taxon>Nocardioides</taxon>
    </lineage>
</organism>
<evidence type="ECO:0000313" key="2">
    <source>
        <dbReference type="EMBL" id="QNN54260.1"/>
    </source>
</evidence>
<name>A0A7G9RF85_9ACTN</name>
<sequence>MRALNIDVPDALVERWIEWFSPAVQPFLADSELAASLGEHSGEVSLSDEVRDTFCLYGLPSGVQHVWLSEAQFLALPRRSRAALVRAQRTLDRELVPSVRSWVSVVGDPAREQADGHRFVWWRSLLRGCEELVLRDYVEEGRRASRHDEVSEEVWDSAARTLPGARRIAGTFPPASGPNCFGTVMAAAGVVDADTVWMQREPFERWLSEKTRPNGDDAAPGTVLVWRSPDGLVQHAAVTLGDGWVLHKPSQGWMSPTKVLTTHEGKASSRASGRRLERHAITT</sequence>